<name>A0A226DFG5_FOLCA</name>
<feature type="chain" id="PRO_5013302400" evidence="2">
    <location>
        <begin position="23"/>
        <end position="145"/>
    </location>
</feature>
<evidence type="ECO:0000313" key="3">
    <source>
        <dbReference type="EMBL" id="OXA43919.1"/>
    </source>
</evidence>
<sequence>MDKSAFGLVLTLLVFVILSAVATPIQKRGIEEDGEPSSNNNPSPPRAKRTFCNAFTGCGRKRNGGGGGFNRDYVDYSEGGDRGSVVDSDSDSGMEDVARDILAEARLWEALQARNSLRPRQQQRNKSSGGYRGEMRRPLEEQLPN</sequence>
<dbReference type="InterPro" id="IPR024276">
    <property type="entry name" value="CCAP"/>
</dbReference>
<keyword evidence="4" id="KW-1185">Reference proteome</keyword>
<dbReference type="OrthoDB" id="6134464at2759"/>
<feature type="region of interest" description="Disordered" evidence="1">
    <location>
        <begin position="29"/>
        <end position="49"/>
    </location>
</feature>
<protein>
    <submittedName>
        <fullName evidence="3">Cardioactive peptide</fullName>
    </submittedName>
</protein>
<dbReference type="AlphaFoldDB" id="A0A226DFG5"/>
<dbReference type="EMBL" id="LNIX01000020">
    <property type="protein sequence ID" value="OXA43919.1"/>
    <property type="molecule type" value="Genomic_DNA"/>
</dbReference>
<dbReference type="Pfam" id="PF11105">
    <property type="entry name" value="CCAP"/>
    <property type="match status" value="1"/>
</dbReference>
<evidence type="ECO:0000256" key="2">
    <source>
        <dbReference type="SAM" id="SignalP"/>
    </source>
</evidence>
<evidence type="ECO:0000256" key="1">
    <source>
        <dbReference type="SAM" id="MobiDB-lite"/>
    </source>
</evidence>
<gene>
    <name evidence="3" type="ORF">Fcan01_21136</name>
</gene>
<feature type="compositionally biased region" description="Polar residues" evidence="1">
    <location>
        <begin position="113"/>
        <end position="128"/>
    </location>
</feature>
<comment type="caution">
    <text evidence="3">The sequence shown here is derived from an EMBL/GenBank/DDBJ whole genome shotgun (WGS) entry which is preliminary data.</text>
</comment>
<reference evidence="3 4" key="1">
    <citation type="submission" date="2015-12" db="EMBL/GenBank/DDBJ databases">
        <title>The genome of Folsomia candida.</title>
        <authorList>
            <person name="Faddeeva A."/>
            <person name="Derks M.F."/>
            <person name="Anvar Y."/>
            <person name="Smit S."/>
            <person name="Van Straalen N."/>
            <person name="Roelofs D."/>
        </authorList>
    </citation>
    <scope>NUCLEOTIDE SEQUENCE [LARGE SCALE GENOMIC DNA]</scope>
    <source>
        <strain evidence="3 4">VU population</strain>
        <tissue evidence="3">Whole body</tissue>
    </source>
</reference>
<proteinExistence type="predicted"/>
<feature type="compositionally biased region" description="Basic and acidic residues" evidence="1">
    <location>
        <begin position="133"/>
        <end position="145"/>
    </location>
</feature>
<organism evidence="3 4">
    <name type="scientific">Folsomia candida</name>
    <name type="common">Springtail</name>
    <dbReference type="NCBI Taxonomy" id="158441"/>
    <lineage>
        <taxon>Eukaryota</taxon>
        <taxon>Metazoa</taxon>
        <taxon>Ecdysozoa</taxon>
        <taxon>Arthropoda</taxon>
        <taxon>Hexapoda</taxon>
        <taxon>Collembola</taxon>
        <taxon>Entomobryomorpha</taxon>
        <taxon>Isotomoidea</taxon>
        <taxon>Isotomidae</taxon>
        <taxon>Proisotominae</taxon>
        <taxon>Folsomia</taxon>
    </lineage>
</organism>
<accession>A0A226DFG5</accession>
<dbReference type="STRING" id="158441.A0A226DFG5"/>
<keyword evidence="2" id="KW-0732">Signal</keyword>
<feature type="signal peptide" evidence="2">
    <location>
        <begin position="1"/>
        <end position="22"/>
    </location>
</feature>
<dbReference type="Proteomes" id="UP000198287">
    <property type="component" value="Unassembled WGS sequence"/>
</dbReference>
<feature type="region of interest" description="Disordered" evidence="1">
    <location>
        <begin position="113"/>
        <end position="145"/>
    </location>
</feature>
<evidence type="ECO:0000313" key="4">
    <source>
        <dbReference type="Proteomes" id="UP000198287"/>
    </source>
</evidence>